<evidence type="ECO:0000313" key="2">
    <source>
        <dbReference type="EMBL" id="EDY22006.1"/>
    </source>
</evidence>
<sequence>MWTCGAVLCETCFLLRRHPEAVARLHDLIGNGIICSVAEPNTLWVRALAYMQRYANVPMSFADACLVAFAEERPGAKIFTLDSDFLVYRRGNGERLELFAPFAE</sequence>
<organism evidence="2 3">
    <name type="scientific">Chthoniobacter flavus Ellin428</name>
    <dbReference type="NCBI Taxonomy" id="497964"/>
    <lineage>
        <taxon>Bacteria</taxon>
        <taxon>Pseudomonadati</taxon>
        <taxon>Verrucomicrobiota</taxon>
        <taxon>Spartobacteria</taxon>
        <taxon>Chthoniobacterales</taxon>
        <taxon>Chthoniobacteraceae</taxon>
        <taxon>Chthoniobacter</taxon>
    </lineage>
</organism>
<dbReference type="InterPro" id="IPR002716">
    <property type="entry name" value="PIN_dom"/>
</dbReference>
<feature type="domain" description="PIN" evidence="1">
    <location>
        <begin position="2"/>
        <end position="87"/>
    </location>
</feature>
<reference evidence="2 3" key="1">
    <citation type="journal article" date="2011" name="J. Bacteriol.">
        <title>Genome sequence of Chthoniobacter flavus Ellin428, an aerobic heterotrophic soil bacterium.</title>
        <authorList>
            <person name="Kant R."/>
            <person name="van Passel M.W."/>
            <person name="Palva A."/>
            <person name="Lucas S."/>
            <person name="Lapidus A."/>
            <person name="Glavina Del Rio T."/>
            <person name="Dalin E."/>
            <person name="Tice H."/>
            <person name="Bruce D."/>
            <person name="Goodwin L."/>
            <person name="Pitluck S."/>
            <person name="Larimer F.W."/>
            <person name="Land M.L."/>
            <person name="Hauser L."/>
            <person name="Sangwan P."/>
            <person name="de Vos W.M."/>
            <person name="Janssen P.H."/>
            <person name="Smidt H."/>
        </authorList>
    </citation>
    <scope>NUCLEOTIDE SEQUENCE [LARGE SCALE GENOMIC DNA]</scope>
    <source>
        <strain evidence="2 3">Ellin428</strain>
    </source>
</reference>
<accession>B4CTW8</accession>
<dbReference type="EMBL" id="ABVL01000001">
    <property type="protein sequence ID" value="EDY22006.1"/>
    <property type="molecule type" value="Genomic_DNA"/>
</dbReference>
<keyword evidence="3" id="KW-1185">Reference proteome</keyword>
<dbReference type="Gene3D" id="3.40.50.1010">
    <property type="entry name" value="5'-nuclease"/>
    <property type="match status" value="1"/>
</dbReference>
<protein>
    <recommendedName>
        <fullName evidence="1">PIN domain-containing protein</fullName>
    </recommendedName>
</protein>
<dbReference type="InterPro" id="IPR029060">
    <property type="entry name" value="PIN-like_dom_sf"/>
</dbReference>
<dbReference type="eggNOG" id="COG2402">
    <property type="taxonomic scope" value="Bacteria"/>
</dbReference>
<dbReference type="Proteomes" id="UP000005824">
    <property type="component" value="Unassembled WGS sequence"/>
</dbReference>
<dbReference type="InParanoid" id="B4CTW8"/>
<dbReference type="AlphaFoldDB" id="B4CTW8"/>
<gene>
    <name evidence="2" type="ORF">CfE428DRAFT_0131</name>
</gene>
<name>B4CTW8_9BACT</name>
<dbReference type="Pfam" id="PF01850">
    <property type="entry name" value="PIN"/>
    <property type="match status" value="1"/>
</dbReference>
<evidence type="ECO:0000259" key="1">
    <source>
        <dbReference type="Pfam" id="PF01850"/>
    </source>
</evidence>
<evidence type="ECO:0000313" key="3">
    <source>
        <dbReference type="Proteomes" id="UP000005824"/>
    </source>
</evidence>
<dbReference type="STRING" id="497964.CfE428DRAFT_0131"/>
<dbReference type="SUPFAM" id="SSF88723">
    <property type="entry name" value="PIN domain-like"/>
    <property type="match status" value="1"/>
</dbReference>
<proteinExistence type="predicted"/>
<comment type="caution">
    <text evidence="2">The sequence shown here is derived from an EMBL/GenBank/DDBJ whole genome shotgun (WGS) entry which is preliminary data.</text>
</comment>